<organism evidence="3 4">
    <name type="scientific">Peptoniphilus porci</name>
    <dbReference type="NCBI Taxonomy" id="2652280"/>
    <lineage>
        <taxon>Bacteria</taxon>
        <taxon>Bacillati</taxon>
        <taxon>Bacillota</taxon>
        <taxon>Tissierellia</taxon>
        <taxon>Tissierellales</taxon>
        <taxon>Peptoniphilaceae</taxon>
        <taxon>Peptoniphilus</taxon>
    </lineage>
</organism>
<sequence length="284" mass="32700">MKLFFIEIKGYKEIAVEIDYKLYLLKDFGYDFKDINELIDSETDLKNLCFKNQKEIKNEYKILSPIEYPKQDIICIGMNYIDHQDEVEKVSKKDFSKDVDTIYFSKRVNKILGNEDFIPINSEITEKLDYEIELAVIIGKDGKNIKKEEASNYIFGFSIFNDLSARDLQTKYKQWYYGKSFDGSSVMGPCILLKDKSFDYNNLDLKLSINSEIRQDNNTKNMILSVDEIIEDLSKAMTLKKGTIIATGTPSGVGMALNPPIFLQSGDMLELEIEKIGVLKNTIR</sequence>
<dbReference type="InterPro" id="IPR051121">
    <property type="entry name" value="FAH"/>
</dbReference>
<reference evidence="3 4" key="1">
    <citation type="journal article" date="2016" name="Appl. Environ. Microbiol.">
        <title>Function and Phylogeny of Bacterial Butyryl Coenzyme A:Acetate Transferases and Their Diversity in the Proximal Colon of Swine.</title>
        <authorList>
            <person name="Trachsel J."/>
            <person name="Bayles D.O."/>
            <person name="Looft T."/>
            <person name="Levine U.Y."/>
            <person name="Allen H.K."/>
        </authorList>
    </citation>
    <scope>NUCLEOTIDE SEQUENCE [LARGE SCALE GENOMIC DNA]</scope>
    <source>
        <strain evidence="3 4">35-6-1</strain>
    </source>
</reference>
<dbReference type="EMBL" id="MJIH01000001">
    <property type="protein sequence ID" value="OLR64573.1"/>
    <property type="molecule type" value="Genomic_DNA"/>
</dbReference>
<dbReference type="PANTHER" id="PTHR42796">
    <property type="entry name" value="FUMARYLACETOACETATE HYDROLASE DOMAIN-CONTAINING PROTEIN 2A-RELATED"/>
    <property type="match status" value="1"/>
</dbReference>
<accession>A0A848RJM7</accession>
<accession>A0A1U7LYV1</accession>
<dbReference type="AlphaFoldDB" id="A0A1U7LYV1"/>
<dbReference type="GO" id="GO:0046872">
    <property type="term" value="F:metal ion binding"/>
    <property type="evidence" value="ECO:0007669"/>
    <property type="project" value="UniProtKB-KW"/>
</dbReference>
<evidence type="ECO:0000256" key="1">
    <source>
        <dbReference type="ARBA" id="ARBA00010211"/>
    </source>
</evidence>
<name>A0A1U7LYV1_9FIRM</name>
<gene>
    <name evidence="3" type="ORF">BIV18_03005</name>
</gene>
<dbReference type="InterPro" id="IPR011234">
    <property type="entry name" value="Fumarylacetoacetase-like_C"/>
</dbReference>
<evidence type="ECO:0000256" key="2">
    <source>
        <dbReference type="ARBA" id="ARBA00022723"/>
    </source>
</evidence>
<dbReference type="RefSeq" id="WP_075659214.1">
    <property type="nucleotide sequence ID" value="NZ_JABDSR010000009.1"/>
</dbReference>
<dbReference type="GO" id="GO:0016853">
    <property type="term" value="F:isomerase activity"/>
    <property type="evidence" value="ECO:0007669"/>
    <property type="project" value="UniProtKB-ARBA"/>
</dbReference>
<dbReference type="InterPro" id="IPR036663">
    <property type="entry name" value="Fumarylacetoacetase_C_sf"/>
</dbReference>
<keyword evidence="4" id="KW-1185">Reference proteome</keyword>
<comment type="similarity">
    <text evidence="1">Belongs to the FAH family.</text>
</comment>
<dbReference type="GO" id="GO:0016787">
    <property type="term" value="F:hydrolase activity"/>
    <property type="evidence" value="ECO:0007669"/>
    <property type="project" value="UniProtKB-KW"/>
</dbReference>
<dbReference type="Proteomes" id="UP000187166">
    <property type="component" value="Unassembled WGS sequence"/>
</dbReference>
<dbReference type="SUPFAM" id="SSF56529">
    <property type="entry name" value="FAH"/>
    <property type="match status" value="1"/>
</dbReference>
<dbReference type="FunFam" id="3.90.850.10:FF:000002">
    <property type="entry name" value="2-hydroxyhepta-2,4-diene-1,7-dioate isomerase"/>
    <property type="match status" value="1"/>
</dbReference>
<comment type="caution">
    <text evidence="3">The sequence shown here is derived from an EMBL/GenBank/DDBJ whole genome shotgun (WGS) entry which is preliminary data.</text>
</comment>
<dbReference type="Gene3D" id="3.90.850.10">
    <property type="entry name" value="Fumarylacetoacetase-like, C-terminal domain"/>
    <property type="match status" value="1"/>
</dbReference>
<proteinExistence type="inferred from homology"/>
<dbReference type="Pfam" id="PF01557">
    <property type="entry name" value="FAA_hydrolase"/>
    <property type="match status" value="1"/>
</dbReference>
<evidence type="ECO:0000313" key="4">
    <source>
        <dbReference type="Proteomes" id="UP000187166"/>
    </source>
</evidence>
<protein>
    <submittedName>
        <fullName evidence="3">Fumarylacetoacetase</fullName>
    </submittedName>
</protein>
<dbReference type="STRING" id="1465756.BIV18_03005"/>
<keyword evidence="2" id="KW-0479">Metal-binding</keyword>
<dbReference type="GO" id="GO:0019752">
    <property type="term" value="P:carboxylic acid metabolic process"/>
    <property type="evidence" value="ECO:0007669"/>
    <property type="project" value="UniProtKB-ARBA"/>
</dbReference>
<dbReference type="PANTHER" id="PTHR42796:SF4">
    <property type="entry name" value="FUMARYLACETOACETATE HYDROLASE DOMAIN-CONTAINING PROTEIN 2A"/>
    <property type="match status" value="1"/>
</dbReference>
<evidence type="ECO:0000313" key="3">
    <source>
        <dbReference type="EMBL" id="OLR64573.1"/>
    </source>
</evidence>